<evidence type="ECO:0000313" key="2">
    <source>
        <dbReference type="EMBL" id="MFD1003460.1"/>
    </source>
</evidence>
<organism evidence="2 3">
    <name type="scientific">Ohtaekwangia kribbensis</name>
    <dbReference type="NCBI Taxonomy" id="688913"/>
    <lineage>
        <taxon>Bacteria</taxon>
        <taxon>Pseudomonadati</taxon>
        <taxon>Bacteroidota</taxon>
        <taxon>Cytophagia</taxon>
        <taxon>Cytophagales</taxon>
        <taxon>Fulvivirgaceae</taxon>
        <taxon>Ohtaekwangia</taxon>
    </lineage>
</organism>
<dbReference type="Pfam" id="PF09345">
    <property type="entry name" value="SiaC"/>
    <property type="match status" value="1"/>
</dbReference>
<feature type="domain" description="SiaC family regulatory phosphoprotein" evidence="1">
    <location>
        <begin position="14"/>
        <end position="128"/>
    </location>
</feature>
<evidence type="ECO:0000259" key="1">
    <source>
        <dbReference type="Pfam" id="PF09345"/>
    </source>
</evidence>
<gene>
    <name evidence="2" type="ORF">ACFQ21_29315</name>
</gene>
<reference evidence="3" key="1">
    <citation type="journal article" date="2019" name="Int. J. Syst. Evol. Microbiol.">
        <title>The Global Catalogue of Microorganisms (GCM) 10K type strain sequencing project: providing services to taxonomists for standard genome sequencing and annotation.</title>
        <authorList>
            <consortium name="The Broad Institute Genomics Platform"/>
            <consortium name="The Broad Institute Genome Sequencing Center for Infectious Disease"/>
            <person name="Wu L."/>
            <person name="Ma J."/>
        </authorList>
    </citation>
    <scope>NUCLEOTIDE SEQUENCE [LARGE SCALE GENOMIC DNA]</scope>
    <source>
        <strain evidence="3">CCUG 58938</strain>
    </source>
</reference>
<keyword evidence="3" id="KW-1185">Reference proteome</keyword>
<dbReference type="RefSeq" id="WP_377586188.1">
    <property type="nucleotide sequence ID" value="NZ_JBHTKA010000016.1"/>
</dbReference>
<comment type="caution">
    <text evidence="2">The sequence shown here is derived from an EMBL/GenBank/DDBJ whole genome shotgun (WGS) entry which is preliminary data.</text>
</comment>
<proteinExistence type="predicted"/>
<evidence type="ECO:0000313" key="3">
    <source>
        <dbReference type="Proteomes" id="UP001597112"/>
    </source>
</evidence>
<dbReference type="Proteomes" id="UP001597112">
    <property type="component" value="Unassembled WGS sequence"/>
</dbReference>
<sequence>MEDFIIAGSRDIYFSPSVNLNAATGKCSISGESYLEEPYEFYKKISVWFWEYVKAGGKNIVLDLKFNYFNTSSSRALLEMLRVLRDLHHSGTEVTVNWYYPNPDDDEILMEGEDFRDECGLEINMIEYELEESGEK</sequence>
<protein>
    <submittedName>
        <fullName evidence="2">DUF1987 domain-containing protein</fullName>
    </submittedName>
</protein>
<name>A0ABW3KBY4_9BACT</name>
<dbReference type="InterPro" id="IPR018530">
    <property type="entry name" value="SiaC"/>
</dbReference>
<accession>A0ABW3KBY4</accession>
<dbReference type="EMBL" id="JBHTKA010000016">
    <property type="protein sequence ID" value="MFD1003460.1"/>
    <property type="molecule type" value="Genomic_DNA"/>
</dbReference>